<comment type="caution">
    <text evidence="1">The sequence shown here is derived from an EMBL/GenBank/DDBJ whole genome shotgun (WGS) entry which is preliminary data.</text>
</comment>
<accession>A0A6G0VV00</accession>
<reference evidence="1 2" key="1">
    <citation type="submission" date="2019-08" db="EMBL/GenBank/DDBJ databases">
        <title>Whole genome of Aphis craccivora.</title>
        <authorList>
            <person name="Voronova N.V."/>
            <person name="Shulinski R.S."/>
            <person name="Bandarenka Y.V."/>
            <person name="Zhorov D.G."/>
            <person name="Warner D."/>
        </authorList>
    </citation>
    <scope>NUCLEOTIDE SEQUENCE [LARGE SCALE GENOMIC DNA]</scope>
    <source>
        <strain evidence="1">180601</strain>
        <tissue evidence="1">Whole Body</tissue>
    </source>
</reference>
<organism evidence="1 2">
    <name type="scientific">Aphis craccivora</name>
    <name type="common">Cowpea aphid</name>
    <dbReference type="NCBI Taxonomy" id="307492"/>
    <lineage>
        <taxon>Eukaryota</taxon>
        <taxon>Metazoa</taxon>
        <taxon>Ecdysozoa</taxon>
        <taxon>Arthropoda</taxon>
        <taxon>Hexapoda</taxon>
        <taxon>Insecta</taxon>
        <taxon>Pterygota</taxon>
        <taxon>Neoptera</taxon>
        <taxon>Paraneoptera</taxon>
        <taxon>Hemiptera</taxon>
        <taxon>Sternorrhyncha</taxon>
        <taxon>Aphidomorpha</taxon>
        <taxon>Aphidoidea</taxon>
        <taxon>Aphididae</taxon>
        <taxon>Aphidini</taxon>
        <taxon>Aphis</taxon>
        <taxon>Aphis</taxon>
    </lineage>
</organism>
<evidence type="ECO:0000313" key="2">
    <source>
        <dbReference type="Proteomes" id="UP000478052"/>
    </source>
</evidence>
<dbReference type="OrthoDB" id="6620931at2759"/>
<keyword evidence="2" id="KW-1185">Reference proteome</keyword>
<name>A0A6G0VV00_APHCR</name>
<gene>
    <name evidence="1" type="ORF">FWK35_00028142</name>
</gene>
<feature type="non-terminal residue" evidence="1">
    <location>
        <position position="110"/>
    </location>
</feature>
<proteinExistence type="predicted"/>
<dbReference type="AlphaFoldDB" id="A0A6G0VV00"/>
<dbReference type="Proteomes" id="UP000478052">
    <property type="component" value="Unassembled WGS sequence"/>
</dbReference>
<protein>
    <submittedName>
        <fullName evidence="1">Neuroblastoma-amplified sequence-like</fullName>
    </submittedName>
</protein>
<sequence>MFIHFCDSHNLCNDKLCKTIYRVSSIRYLGLTIDKHMRWNLHVNNLLMRLRILSHSFYKLREILPMHVIRTIYLALYKAIIQYGQLIWGGLSANALKPFRSTIKKICYLM</sequence>
<evidence type="ECO:0000313" key="1">
    <source>
        <dbReference type="EMBL" id="KAF0710689.1"/>
    </source>
</evidence>
<dbReference type="EMBL" id="VUJU01011566">
    <property type="protein sequence ID" value="KAF0710689.1"/>
    <property type="molecule type" value="Genomic_DNA"/>
</dbReference>